<evidence type="ECO:0000313" key="1">
    <source>
        <dbReference type="EMBL" id="ONI41760.1"/>
    </source>
</evidence>
<protein>
    <submittedName>
        <fullName evidence="1">Uncharacterized protein</fullName>
    </submittedName>
</protein>
<comment type="caution">
    <text evidence="1">The sequence shown here is derived from an EMBL/GenBank/DDBJ whole genome shotgun (WGS) entry which is preliminary data.</text>
</comment>
<name>A0ACC8XFD8_9FIRM</name>
<dbReference type="Proteomes" id="UP000188605">
    <property type="component" value="Unassembled WGS sequence"/>
</dbReference>
<reference evidence="1" key="1">
    <citation type="submission" date="2016-08" db="EMBL/GenBank/DDBJ databases">
        <authorList>
            <person name="Ngugi D.K."/>
            <person name="Miyake S."/>
            <person name="Stingl U."/>
        </authorList>
    </citation>
    <scope>NUCLEOTIDE SEQUENCE</scope>
    <source>
        <strain evidence="1">SCG-B11WGA-EpuloA1</strain>
    </source>
</reference>
<sequence>MAMTIQDIAELAQVSKATVSRVLNNSGYVNQETRLKVEQIIQEHKYTQKNIGAQKTIGVIIPEIANSFFGEIFQGITEKALDLGFSLIYCDSANNMELEEKAIKMLEKQKVCGIIITPATGLLKRGAERKLTDMIEKLKIPIIVVDREFENSNWDGVFYENFQSTYMATSELLKVGHKHVGIVTGDLNLKIGKLRLEGYLKALADNNITSNYILQGDFSTQTAYTLCKDAFAKEWVPSSFVTCNNYTTLGFMRACKESNLEIGKDISLIAIDHIPVLDAINYPLSCVTRDVVKMGEVATTMLFQRLQNLEQPRQISMIACKLILKGSELLNTNNQGGFQI</sequence>
<gene>
    <name evidence="1" type="ORF">AN396_03165</name>
</gene>
<dbReference type="EMBL" id="LJDB01000029">
    <property type="protein sequence ID" value="ONI41760.1"/>
    <property type="molecule type" value="Genomic_DNA"/>
</dbReference>
<accession>A0ACC8XFD8</accession>
<proteinExistence type="predicted"/>
<evidence type="ECO:0000313" key="2">
    <source>
        <dbReference type="Proteomes" id="UP000188605"/>
    </source>
</evidence>
<organism evidence="1 2">
    <name type="scientific">Candidatus Epulonipiscium fishelsonii</name>
    <dbReference type="NCBI Taxonomy" id="77094"/>
    <lineage>
        <taxon>Bacteria</taxon>
        <taxon>Bacillati</taxon>
        <taxon>Bacillota</taxon>
        <taxon>Clostridia</taxon>
        <taxon>Lachnospirales</taxon>
        <taxon>Lachnospiraceae</taxon>
        <taxon>Candidatus Epulonipiscium</taxon>
    </lineage>
</organism>
<keyword evidence="2" id="KW-1185">Reference proteome</keyword>